<dbReference type="AlphaFoldDB" id="A0A6M3LY22"/>
<reference evidence="1" key="1">
    <citation type="submission" date="2020-03" db="EMBL/GenBank/DDBJ databases">
        <title>The deep terrestrial virosphere.</title>
        <authorList>
            <person name="Holmfeldt K."/>
            <person name="Nilsson E."/>
            <person name="Simone D."/>
            <person name="Lopez-Fernandez M."/>
            <person name="Wu X."/>
            <person name="de Brujin I."/>
            <person name="Lundin D."/>
            <person name="Andersson A."/>
            <person name="Bertilsson S."/>
            <person name="Dopson M."/>
        </authorList>
    </citation>
    <scope>NUCLEOTIDE SEQUENCE</scope>
    <source>
        <strain evidence="1">MM171A01761</strain>
    </source>
</reference>
<sequence length="348" mass="38442">MGKVGQYLGEHAARNAVRTLAAIVRVNPVVVLLMEGAFSLSAMIPDHIMQIGRPTSLMTGFVLPQGLDDCYQAGCVMAGRVISMYGHLAAITHWMLENEPPASEAVRWGAFDAGAADTFGDFHRVYIAGHWSCGVPEAPDFVVYWRRLHAMRKTNHAMVLGYHGYTKGNPDDAQYLERRPWTMWDPALVAAGLPLPEERIMTEAGYDDGTETNGYRHNWTSEDYAEYLRKLPELVPEALGFVVFGYGMTDDWIDKGFDIEGDATVLAGMAAAKKEEGETPMPNGLLAEQFPTQYKKWIEAGGDPEGDFRRHLLGLGELLATQEAFGALCEQGKSVFEQAKQVGLRLPK</sequence>
<dbReference type="SUPFAM" id="SSF51445">
    <property type="entry name" value="(Trans)glycosidases"/>
    <property type="match status" value="1"/>
</dbReference>
<evidence type="ECO:0000313" key="1">
    <source>
        <dbReference type="EMBL" id="QJA98462.1"/>
    </source>
</evidence>
<dbReference type="EMBL" id="MT143583">
    <property type="protein sequence ID" value="QJA98462.1"/>
    <property type="molecule type" value="Genomic_DNA"/>
</dbReference>
<accession>A0A6M3LY22</accession>
<proteinExistence type="predicted"/>
<name>A0A6M3LY22_9ZZZZ</name>
<protein>
    <submittedName>
        <fullName evidence="1">Uncharacterized protein</fullName>
    </submittedName>
</protein>
<gene>
    <name evidence="1" type="ORF">MM171A01761_0003</name>
</gene>
<organism evidence="1">
    <name type="scientific">viral metagenome</name>
    <dbReference type="NCBI Taxonomy" id="1070528"/>
    <lineage>
        <taxon>unclassified sequences</taxon>
        <taxon>metagenomes</taxon>
        <taxon>organismal metagenomes</taxon>
    </lineage>
</organism>
<dbReference type="InterPro" id="IPR017853">
    <property type="entry name" value="GH"/>
</dbReference>